<protein>
    <submittedName>
        <fullName evidence="2">ABC-2 type transport system permease protein</fullName>
    </submittedName>
</protein>
<feature type="transmembrane region" description="Helical" evidence="1">
    <location>
        <begin position="100"/>
        <end position="126"/>
    </location>
</feature>
<keyword evidence="3" id="KW-1185">Reference proteome</keyword>
<keyword evidence="1" id="KW-0472">Membrane</keyword>
<dbReference type="GO" id="GO:0140359">
    <property type="term" value="F:ABC-type transporter activity"/>
    <property type="evidence" value="ECO:0007669"/>
    <property type="project" value="InterPro"/>
</dbReference>
<feature type="transmembrane region" description="Helical" evidence="1">
    <location>
        <begin position="237"/>
        <end position="258"/>
    </location>
</feature>
<dbReference type="EMBL" id="JADBEM010000001">
    <property type="protein sequence ID" value="MBE1607941.1"/>
    <property type="molecule type" value="Genomic_DNA"/>
</dbReference>
<dbReference type="Proteomes" id="UP000638648">
    <property type="component" value="Unassembled WGS sequence"/>
</dbReference>
<gene>
    <name evidence="2" type="ORF">HEB94_004789</name>
</gene>
<sequence>MIDALRFEWVRIRTLRSTYWLTVLPLVLSGAVAGIISYVSRNDPIQPDLAGVVLTGGSAFSPLPFTAVFMGIMGVFAFGHEYRHGTILPTLTAVPKRGSLVFAKALVIAVWALVLAVVSVLINWGLAKLLSGDSLPITSDQMGPALLGYLGFVVLWGLLGLGLGSLLRNLPAAMVLLFVVPLVVEPLLGALTMIPALESLREYVNYLPFTAGNAMSQTVSTEAVAPGASFGDQPSRAVSSLTFTAWVAALFALATTLFHKRDA</sequence>
<dbReference type="GO" id="GO:0005886">
    <property type="term" value="C:plasma membrane"/>
    <property type="evidence" value="ECO:0007669"/>
    <property type="project" value="UniProtKB-SubCell"/>
</dbReference>
<accession>A0A927MW11</accession>
<keyword evidence="1" id="KW-0812">Transmembrane</keyword>
<feature type="transmembrane region" description="Helical" evidence="1">
    <location>
        <begin position="174"/>
        <end position="197"/>
    </location>
</feature>
<feature type="transmembrane region" description="Helical" evidence="1">
    <location>
        <begin position="146"/>
        <end position="167"/>
    </location>
</feature>
<proteinExistence type="predicted"/>
<name>A0A927MW11_9ACTN</name>
<evidence type="ECO:0000313" key="2">
    <source>
        <dbReference type="EMBL" id="MBE1607941.1"/>
    </source>
</evidence>
<evidence type="ECO:0000313" key="3">
    <source>
        <dbReference type="Proteomes" id="UP000638648"/>
    </source>
</evidence>
<feature type="transmembrane region" description="Helical" evidence="1">
    <location>
        <begin position="20"/>
        <end position="39"/>
    </location>
</feature>
<feature type="transmembrane region" description="Helical" evidence="1">
    <location>
        <begin position="59"/>
        <end position="79"/>
    </location>
</feature>
<dbReference type="Pfam" id="PF12730">
    <property type="entry name" value="ABC2_membrane_4"/>
    <property type="match status" value="1"/>
</dbReference>
<organism evidence="2 3">
    <name type="scientific">Actinopolymorpha pittospori</name>
    <dbReference type="NCBI Taxonomy" id="648752"/>
    <lineage>
        <taxon>Bacteria</taxon>
        <taxon>Bacillati</taxon>
        <taxon>Actinomycetota</taxon>
        <taxon>Actinomycetes</taxon>
        <taxon>Propionibacteriales</taxon>
        <taxon>Actinopolymorphaceae</taxon>
        <taxon>Actinopolymorpha</taxon>
    </lineage>
</organism>
<evidence type="ECO:0000256" key="1">
    <source>
        <dbReference type="SAM" id="Phobius"/>
    </source>
</evidence>
<dbReference type="AlphaFoldDB" id="A0A927MW11"/>
<dbReference type="RefSeq" id="WP_192751810.1">
    <property type="nucleotide sequence ID" value="NZ_BAABJL010000040.1"/>
</dbReference>
<comment type="caution">
    <text evidence="2">The sequence shown here is derived from an EMBL/GenBank/DDBJ whole genome shotgun (WGS) entry which is preliminary data.</text>
</comment>
<reference evidence="2" key="1">
    <citation type="submission" date="2020-10" db="EMBL/GenBank/DDBJ databases">
        <title>Sequencing the genomes of 1000 actinobacteria strains.</title>
        <authorList>
            <person name="Klenk H.-P."/>
        </authorList>
    </citation>
    <scope>NUCLEOTIDE SEQUENCE</scope>
    <source>
        <strain evidence="2">DSM 45354</strain>
    </source>
</reference>
<keyword evidence="1" id="KW-1133">Transmembrane helix</keyword>